<dbReference type="EMBL" id="JAFEKC020000014">
    <property type="protein sequence ID" value="KAK0511223.1"/>
    <property type="molecule type" value="Genomic_DNA"/>
</dbReference>
<dbReference type="InterPro" id="IPR009072">
    <property type="entry name" value="Histone-fold"/>
</dbReference>
<dbReference type="AlphaFoldDB" id="A0AA39R0S1"/>
<feature type="compositionally biased region" description="Polar residues" evidence="1">
    <location>
        <begin position="225"/>
        <end position="235"/>
    </location>
</feature>
<evidence type="ECO:0000313" key="3">
    <source>
        <dbReference type="Proteomes" id="UP001166286"/>
    </source>
</evidence>
<dbReference type="Proteomes" id="UP001166286">
    <property type="component" value="Unassembled WGS sequence"/>
</dbReference>
<dbReference type="GO" id="GO:0046982">
    <property type="term" value="F:protein heterodimerization activity"/>
    <property type="evidence" value="ECO:0007669"/>
    <property type="project" value="InterPro"/>
</dbReference>
<reference evidence="2" key="1">
    <citation type="submission" date="2023-03" db="EMBL/GenBank/DDBJ databases">
        <title>Complete genome of Cladonia borealis.</title>
        <authorList>
            <person name="Park H."/>
        </authorList>
    </citation>
    <scope>NUCLEOTIDE SEQUENCE</scope>
    <source>
        <strain evidence="2">ANT050790</strain>
    </source>
</reference>
<feature type="region of interest" description="Disordered" evidence="1">
    <location>
        <begin position="225"/>
        <end position="245"/>
    </location>
</feature>
<evidence type="ECO:0000313" key="2">
    <source>
        <dbReference type="EMBL" id="KAK0511223.1"/>
    </source>
</evidence>
<evidence type="ECO:0000256" key="1">
    <source>
        <dbReference type="SAM" id="MobiDB-lite"/>
    </source>
</evidence>
<evidence type="ECO:0008006" key="4">
    <source>
        <dbReference type="Google" id="ProtNLM"/>
    </source>
</evidence>
<sequence length="245" mass="27369">MSSDRLMLSLLRPPILHILRAAGFTTTRPSVLDALVDITSRYLLLLSQHTLRHHLLRSPHASPFHDTSEINITDIRLAMQDLGLLYPQLGAIEEQVKGEEDMRGIDGFLNWCTGDTNKEIRRIAGLEPDASDPTTQSITKPVELPTAEGDKIALVEPPREDFLTQLKKRHAKTRDGEEARWQGTVLGKDMGEREIRIEGWDVDTLQAWAERLHAKNQVVEVRMTGTATGSESDSPLTDYITDTGG</sequence>
<organism evidence="2 3">
    <name type="scientific">Cladonia borealis</name>
    <dbReference type="NCBI Taxonomy" id="184061"/>
    <lineage>
        <taxon>Eukaryota</taxon>
        <taxon>Fungi</taxon>
        <taxon>Dikarya</taxon>
        <taxon>Ascomycota</taxon>
        <taxon>Pezizomycotina</taxon>
        <taxon>Lecanoromycetes</taxon>
        <taxon>OSLEUM clade</taxon>
        <taxon>Lecanoromycetidae</taxon>
        <taxon>Lecanorales</taxon>
        <taxon>Lecanorineae</taxon>
        <taxon>Cladoniaceae</taxon>
        <taxon>Cladonia</taxon>
    </lineage>
</organism>
<protein>
    <recommendedName>
        <fullName evidence="4">Bromodomain associated domain-containing protein</fullName>
    </recommendedName>
</protein>
<accession>A0AA39R0S1</accession>
<dbReference type="CDD" id="cd00076">
    <property type="entry name" value="HFD_SF"/>
    <property type="match status" value="1"/>
</dbReference>
<comment type="caution">
    <text evidence="2">The sequence shown here is derived from an EMBL/GenBank/DDBJ whole genome shotgun (WGS) entry which is preliminary data.</text>
</comment>
<proteinExistence type="predicted"/>
<name>A0AA39R0S1_9LECA</name>
<gene>
    <name evidence="2" type="ORF">JMJ35_006775</name>
</gene>
<dbReference type="Gene3D" id="1.10.20.10">
    <property type="entry name" value="Histone, subunit A"/>
    <property type="match status" value="1"/>
</dbReference>
<keyword evidence="3" id="KW-1185">Reference proteome</keyword>